<dbReference type="PANTHER" id="PTHR31470">
    <property type="entry name" value="CYSTEINE PROTEINASES SUPERFAMILY PROTEIN-RELATED-RELATED"/>
    <property type="match status" value="1"/>
</dbReference>
<protein>
    <recommendedName>
        <fullName evidence="4">Ubiquitin-like protease family profile domain-containing protein</fullName>
    </recommendedName>
</protein>
<dbReference type="InterPro" id="IPR003653">
    <property type="entry name" value="Peptidase_C48_C"/>
</dbReference>
<dbReference type="GO" id="GO:0008234">
    <property type="term" value="F:cysteine-type peptidase activity"/>
    <property type="evidence" value="ECO:0007669"/>
    <property type="project" value="InterPro"/>
</dbReference>
<organism evidence="5">
    <name type="scientific">Solanum lycopersicum</name>
    <name type="common">Tomato</name>
    <name type="synonym">Lycopersicon esculentum</name>
    <dbReference type="NCBI Taxonomy" id="4081"/>
    <lineage>
        <taxon>Eukaryota</taxon>
        <taxon>Viridiplantae</taxon>
        <taxon>Streptophyta</taxon>
        <taxon>Embryophyta</taxon>
        <taxon>Tracheophyta</taxon>
        <taxon>Spermatophyta</taxon>
        <taxon>Magnoliopsida</taxon>
        <taxon>eudicotyledons</taxon>
        <taxon>Gunneridae</taxon>
        <taxon>Pentapetalae</taxon>
        <taxon>asterids</taxon>
        <taxon>lamiids</taxon>
        <taxon>Solanales</taxon>
        <taxon>Solanaceae</taxon>
        <taxon>Solanoideae</taxon>
        <taxon>Solaneae</taxon>
        <taxon>Solanum</taxon>
        <taxon>Solanum subgen. Lycopersicon</taxon>
    </lineage>
</organism>
<evidence type="ECO:0000256" key="1">
    <source>
        <dbReference type="ARBA" id="ARBA00005234"/>
    </source>
</evidence>
<reference evidence="5" key="2">
    <citation type="submission" date="2019-04" db="UniProtKB">
        <authorList>
            <consortium name="EnsemblPlants"/>
        </authorList>
    </citation>
    <scope>IDENTIFICATION</scope>
    <source>
        <strain evidence="5">cv. Heinz 1706</strain>
    </source>
</reference>
<keyword evidence="6" id="KW-1185">Reference proteome</keyword>
<dbReference type="OMA" id="FNIAQID"/>
<keyword evidence="3" id="KW-0378">Hydrolase</keyword>
<dbReference type="Proteomes" id="UP000004994">
    <property type="component" value="Unassembled WGS sequence"/>
</dbReference>
<accession>A0A494G963</accession>
<dbReference type="GO" id="GO:0006508">
    <property type="term" value="P:proteolysis"/>
    <property type="evidence" value="ECO:0007669"/>
    <property type="project" value="UniProtKB-KW"/>
</dbReference>
<evidence type="ECO:0000256" key="3">
    <source>
        <dbReference type="ARBA" id="ARBA00022801"/>
    </source>
</evidence>
<proteinExistence type="inferred from homology"/>
<dbReference type="Gramene" id="Solyc00g026905.1.1">
    <property type="protein sequence ID" value="Solyc00g026905.1.1"/>
    <property type="gene ID" value="Solyc00g026905.1"/>
</dbReference>
<name>A0A494G963_SOLLC</name>
<dbReference type="SUPFAM" id="SSF54001">
    <property type="entry name" value="Cysteine proteinases"/>
    <property type="match status" value="1"/>
</dbReference>
<evidence type="ECO:0000259" key="4">
    <source>
        <dbReference type="PROSITE" id="PS50600"/>
    </source>
</evidence>
<sequence>MPAVRHRRPGPFNISPYMTSFGSDAGSSSRQPVVFYMKHPFISLSDKEESDLFSNFWIWLKEDLLVKHYKKNYAEDRYKKGKTILPQLFNFGVATIDNKNWFYNIEFERQLIDNSHIDVLFYYIRKKAKYSNSSTYKFINLCCNFNTVFLNAWNAYYGIKGDLSKEVLDEMIIDYINGYKMLVYAPWHTVDDVFIPVNLEGRLHWILVVISFNDRCIKVYDSINNSLHHSFVVNHIKKYAQLILMYLVKSDFYQKKGLDIASHHRYQGHTVYDSFEIVYVEDLPQQPAASLDCGVYVASYAEFLSERKDIPAVLDPEEIHLRYGALLWNYGNQKIQAGAVSDIEAPLKPVRNRTQNNSSERITIQ</sequence>
<dbReference type="Pfam" id="PF02902">
    <property type="entry name" value="Peptidase_C48"/>
    <property type="match status" value="1"/>
</dbReference>
<dbReference type="Gene3D" id="3.40.395.10">
    <property type="entry name" value="Adenoviral Proteinase, Chain A"/>
    <property type="match status" value="1"/>
</dbReference>
<dbReference type="AlphaFoldDB" id="A0A494G963"/>
<evidence type="ECO:0000256" key="2">
    <source>
        <dbReference type="ARBA" id="ARBA00022670"/>
    </source>
</evidence>
<dbReference type="InParanoid" id="A0A494G963"/>
<evidence type="ECO:0000313" key="5">
    <source>
        <dbReference type="EnsemblPlants" id="Solyc00g026905.1.1"/>
    </source>
</evidence>
<dbReference type="InterPro" id="IPR038765">
    <property type="entry name" value="Papain-like_cys_pep_sf"/>
</dbReference>
<dbReference type="PROSITE" id="PS50600">
    <property type="entry name" value="ULP_PROTEASE"/>
    <property type="match status" value="1"/>
</dbReference>
<dbReference type="PaxDb" id="4081-Solyc00g027130.1.1"/>
<evidence type="ECO:0000313" key="6">
    <source>
        <dbReference type="Proteomes" id="UP000004994"/>
    </source>
</evidence>
<dbReference type="STRING" id="4081.A0A494G963"/>
<feature type="domain" description="Ubiquitin-like protease family profile" evidence="4">
    <location>
        <begin position="94"/>
        <end position="304"/>
    </location>
</feature>
<dbReference type="EnsemblPlants" id="Solyc00g026905.1.1">
    <property type="protein sequence ID" value="Solyc00g026905.1.1"/>
    <property type="gene ID" value="Solyc00g026905.1"/>
</dbReference>
<keyword evidence="2" id="KW-0645">Protease</keyword>
<comment type="similarity">
    <text evidence="1">Belongs to the peptidase C48 family.</text>
</comment>
<dbReference type="PANTHER" id="PTHR31470:SF40">
    <property type="entry name" value="UBIQUITIN-LIKE PROTEASE FAMILY PROFILE DOMAIN-CONTAINING PROTEIN"/>
    <property type="match status" value="1"/>
</dbReference>
<reference evidence="5" key="1">
    <citation type="journal article" date="2012" name="Nature">
        <title>The tomato genome sequence provides insights into fleshy fruit evolution.</title>
        <authorList>
            <consortium name="Tomato Genome Consortium"/>
        </authorList>
    </citation>
    <scope>NUCLEOTIDE SEQUENCE [LARGE SCALE GENOMIC DNA]</scope>
    <source>
        <strain evidence="5">cv. Heinz 1706</strain>
    </source>
</reference>